<dbReference type="Pfam" id="PF03352">
    <property type="entry name" value="Adenine_glyco"/>
    <property type="match status" value="1"/>
</dbReference>
<dbReference type="NCBIfam" id="TIGR00624">
    <property type="entry name" value="tag"/>
    <property type="match status" value="1"/>
</dbReference>
<keyword evidence="1" id="KW-0862">Zinc</keyword>
<dbReference type="EMBL" id="AP022605">
    <property type="protein sequence ID" value="BBZ08650.1"/>
    <property type="molecule type" value="Genomic_DNA"/>
</dbReference>
<sequence length="219" mass="24426">MTAVVDDGRVRCGWLNGSGVAAADFELYQDYHDYEWGRPVRKTPALFERISLEAFQSGLSWLTILRKRENFRQAFDGFDIGRIAAYTDRDVERLMADTGIVRNRAKIEATIGNARAAAALDVDLAELLWSFAPERRDRPADLSQVPAVTRESTAMAKELKRRGFRFVGPTTAYALMQATGMVDDHVATCWVPLAAEVPRGNGSTGLCIPGRADREQWRS</sequence>
<gene>
    <name evidence="2" type="primary">tag</name>
    <name evidence="2" type="ORF">MDOR_28190</name>
</gene>
<dbReference type="AlphaFoldDB" id="A0A7I7VUK0"/>
<feature type="binding site" evidence="1">
    <location>
        <position position="12"/>
    </location>
    <ligand>
        <name>Zn(2+)</name>
        <dbReference type="ChEBI" id="CHEBI:29105"/>
    </ligand>
</feature>
<evidence type="ECO:0000313" key="2">
    <source>
        <dbReference type="EMBL" id="BBZ08650.1"/>
    </source>
</evidence>
<feature type="binding site" evidence="1">
    <location>
        <position position="32"/>
    </location>
    <ligand>
        <name>Zn(2+)</name>
        <dbReference type="ChEBI" id="CHEBI:29105"/>
    </ligand>
</feature>
<dbReference type="Proteomes" id="UP000467201">
    <property type="component" value="Chromosome"/>
</dbReference>
<feature type="binding site" evidence="1">
    <location>
        <position position="189"/>
    </location>
    <ligand>
        <name>Zn(2+)</name>
        <dbReference type="ChEBI" id="CHEBI:29105"/>
    </ligand>
</feature>
<evidence type="ECO:0000313" key="3">
    <source>
        <dbReference type="Proteomes" id="UP000467201"/>
    </source>
</evidence>
<name>A0A7I7VUK0_9MYCO</name>
<dbReference type="PANTHER" id="PTHR30037:SF4">
    <property type="entry name" value="DNA-3-METHYLADENINE GLYCOSYLASE I"/>
    <property type="match status" value="1"/>
</dbReference>
<protein>
    <submittedName>
        <fullName evidence="2">DNA-3-methyladenine glycosylase I</fullName>
    </submittedName>
</protein>
<reference evidence="2 3" key="1">
    <citation type="journal article" date="2019" name="Emerg. Microbes Infect.">
        <title>Comprehensive subspecies identification of 175 nontuberculous mycobacteria species based on 7547 genomic profiles.</title>
        <authorList>
            <person name="Matsumoto Y."/>
            <person name="Kinjo T."/>
            <person name="Motooka D."/>
            <person name="Nabeya D."/>
            <person name="Jung N."/>
            <person name="Uechi K."/>
            <person name="Horii T."/>
            <person name="Iida T."/>
            <person name="Fujita J."/>
            <person name="Nakamura S."/>
        </authorList>
    </citation>
    <scope>NUCLEOTIDE SEQUENCE [LARGE SCALE GENOMIC DNA]</scope>
    <source>
        <strain evidence="2 3">JCM 12405</strain>
    </source>
</reference>
<dbReference type="SUPFAM" id="SSF48150">
    <property type="entry name" value="DNA-glycosylase"/>
    <property type="match status" value="1"/>
</dbReference>
<feature type="binding site" evidence="1">
    <location>
        <position position="185"/>
    </location>
    <ligand>
        <name>Zn(2+)</name>
        <dbReference type="ChEBI" id="CHEBI:29105"/>
    </ligand>
</feature>
<organism evidence="2 3">
    <name type="scientific">Mycolicibacterium doricum</name>
    <dbReference type="NCBI Taxonomy" id="126673"/>
    <lineage>
        <taxon>Bacteria</taxon>
        <taxon>Bacillati</taxon>
        <taxon>Actinomycetota</taxon>
        <taxon>Actinomycetes</taxon>
        <taxon>Mycobacteriales</taxon>
        <taxon>Mycobacteriaceae</taxon>
        <taxon>Mycolicibacterium</taxon>
    </lineage>
</organism>
<dbReference type="PANTHER" id="PTHR30037">
    <property type="entry name" value="DNA-3-METHYLADENINE GLYCOSYLASE 1"/>
    <property type="match status" value="1"/>
</dbReference>
<dbReference type="KEGG" id="mdr:MDOR_28190"/>
<dbReference type="GO" id="GO:0046872">
    <property type="term" value="F:metal ion binding"/>
    <property type="evidence" value="ECO:0007669"/>
    <property type="project" value="UniProtKB-KW"/>
</dbReference>
<dbReference type="InterPro" id="IPR052891">
    <property type="entry name" value="DNA-3mA_glycosylase"/>
</dbReference>
<dbReference type="RefSeq" id="WP_372507547.1">
    <property type="nucleotide sequence ID" value="NZ_AP022605.1"/>
</dbReference>
<evidence type="ECO:0000256" key="1">
    <source>
        <dbReference type="PIRSR" id="PIRSR604597-1"/>
    </source>
</evidence>
<keyword evidence="1" id="KW-0479">Metal-binding</keyword>
<dbReference type="InterPro" id="IPR004597">
    <property type="entry name" value="Tag"/>
</dbReference>
<proteinExistence type="predicted"/>
<dbReference type="InterPro" id="IPR011257">
    <property type="entry name" value="DNA_glycosylase"/>
</dbReference>
<dbReference type="Gene3D" id="1.10.340.30">
    <property type="entry name" value="Hypothetical protein, domain 2"/>
    <property type="match status" value="1"/>
</dbReference>
<dbReference type="InterPro" id="IPR005019">
    <property type="entry name" value="Adenine_glyco"/>
</dbReference>
<dbReference type="GO" id="GO:0006284">
    <property type="term" value="P:base-excision repair"/>
    <property type="evidence" value="ECO:0007669"/>
    <property type="project" value="InterPro"/>
</dbReference>
<accession>A0A7I7VUK0</accession>
<dbReference type="GO" id="GO:0008725">
    <property type="term" value="F:DNA-3-methyladenine glycosylase activity"/>
    <property type="evidence" value="ECO:0007669"/>
    <property type="project" value="InterPro"/>
</dbReference>